<reference evidence="3" key="1">
    <citation type="journal article" date="2019" name="Int. J. Syst. Evol. Microbiol.">
        <title>The Global Catalogue of Microorganisms (GCM) 10K type strain sequencing project: providing services to taxonomists for standard genome sequencing and annotation.</title>
        <authorList>
            <consortium name="The Broad Institute Genomics Platform"/>
            <consortium name="The Broad Institute Genome Sequencing Center for Infectious Disease"/>
            <person name="Wu L."/>
            <person name="Ma J."/>
        </authorList>
    </citation>
    <scope>NUCLEOTIDE SEQUENCE [LARGE SCALE GENOMIC DNA]</scope>
    <source>
        <strain evidence="3">JCM 9458</strain>
    </source>
</reference>
<dbReference type="PANTHER" id="PTHR33164">
    <property type="entry name" value="TRANSCRIPTIONAL REGULATOR, MARR FAMILY"/>
    <property type="match status" value="1"/>
</dbReference>
<dbReference type="InterPro" id="IPR036388">
    <property type="entry name" value="WH-like_DNA-bd_sf"/>
</dbReference>
<dbReference type="Pfam" id="PF01047">
    <property type="entry name" value="MarR"/>
    <property type="match status" value="1"/>
</dbReference>
<dbReference type="InterPro" id="IPR036390">
    <property type="entry name" value="WH_DNA-bd_sf"/>
</dbReference>
<dbReference type="Proteomes" id="UP001501676">
    <property type="component" value="Unassembled WGS sequence"/>
</dbReference>
<dbReference type="InterPro" id="IPR039422">
    <property type="entry name" value="MarR/SlyA-like"/>
</dbReference>
<feature type="domain" description="HTH marR-type" evidence="1">
    <location>
        <begin position="1"/>
        <end position="130"/>
    </location>
</feature>
<dbReference type="InterPro" id="IPR000835">
    <property type="entry name" value="HTH_MarR-typ"/>
</dbReference>
<keyword evidence="3" id="KW-1185">Reference proteome</keyword>
<protein>
    <submittedName>
        <fullName evidence="2">MarR family transcriptional regulator</fullName>
    </submittedName>
</protein>
<name>A0ABP6TA91_9ACTN</name>
<organism evidence="2 3">
    <name type="scientific">Cryptosporangium minutisporangium</name>
    <dbReference type="NCBI Taxonomy" id="113569"/>
    <lineage>
        <taxon>Bacteria</taxon>
        <taxon>Bacillati</taxon>
        <taxon>Actinomycetota</taxon>
        <taxon>Actinomycetes</taxon>
        <taxon>Cryptosporangiales</taxon>
        <taxon>Cryptosporangiaceae</taxon>
        <taxon>Cryptosporangium</taxon>
    </lineage>
</organism>
<dbReference type="EMBL" id="BAAAYN010000061">
    <property type="protein sequence ID" value="GAA3396850.1"/>
    <property type="molecule type" value="Genomic_DNA"/>
</dbReference>
<evidence type="ECO:0000313" key="3">
    <source>
        <dbReference type="Proteomes" id="UP001501676"/>
    </source>
</evidence>
<sequence>MRDYGWELSTAVVLFHEAIARRLGLSAAEHKALGAIVRSGPLPTGALAPELGVGITAVTGIVDRLVRAGYVRREPDPADRRRVLLYAETGAMPDLGAIFADLGQAMAAFTSKYDEREMAVVVDYLDNTIRVLREQTAKLVD</sequence>
<evidence type="ECO:0000313" key="2">
    <source>
        <dbReference type="EMBL" id="GAA3396850.1"/>
    </source>
</evidence>
<dbReference type="RefSeq" id="WP_345733055.1">
    <property type="nucleotide sequence ID" value="NZ_BAAAYN010000061.1"/>
</dbReference>
<dbReference type="SUPFAM" id="SSF46785">
    <property type="entry name" value="Winged helix' DNA-binding domain"/>
    <property type="match status" value="1"/>
</dbReference>
<dbReference type="PROSITE" id="PS50995">
    <property type="entry name" value="HTH_MARR_2"/>
    <property type="match status" value="1"/>
</dbReference>
<dbReference type="SMART" id="SM00347">
    <property type="entry name" value="HTH_MARR"/>
    <property type="match status" value="1"/>
</dbReference>
<accession>A0ABP6TA91</accession>
<comment type="caution">
    <text evidence="2">The sequence shown here is derived from an EMBL/GenBank/DDBJ whole genome shotgun (WGS) entry which is preliminary data.</text>
</comment>
<evidence type="ECO:0000259" key="1">
    <source>
        <dbReference type="PROSITE" id="PS50995"/>
    </source>
</evidence>
<dbReference type="PANTHER" id="PTHR33164:SF106">
    <property type="entry name" value="TRANSCRIPTIONAL REGULATORY PROTEIN"/>
    <property type="match status" value="1"/>
</dbReference>
<dbReference type="Gene3D" id="1.10.10.10">
    <property type="entry name" value="Winged helix-like DNA-binding domain superfamily/Winged helix DNA-binding domain"/>
    <property type="match status" value="1"/>
</dbReference>
<proteinExistence type="predicted"/>
<gene>
    <name evidence="2" type="ORF">GCM10020369_74940</name>
</gene>